<feature type="domain" description="Ig-like" evidence="3">
    <location>
        <begin position="103"/>
        <end position="186"/>
    </location>
</feature>
<feature type="domain" description="Ig-like" evidence="3">
    <location>
        <begin position="391"/>
        <end position="483"/>
    </location>
</feature>
<feature type="domain" description="Ig-like" evidence="3">
    <location>
        <begin position="541"/>
        <end position="638"/>
    </location>
</feature>
<keyword evidence="2" id="KW-1015">Disulfide bond</keyword>
<evidence type="ECO:0000256" key="2">
    <source>
        <dbReference type="ARBA" id="ARBA00023157"/>
    </source>
</evidence>
<comment type="caution">
    <text evidence="4">The sequence shown here is derived from an EMBL/GenBank/DDBJ whole genome shotgun (WGS) entry which is preliminary data.</text>
</comment>
<dbReference type="GO" id="GO:0007156">
    <property type="term" value="P:homophilic cell adhesion via plasma membrane adhesion molecules"/>
    <property type="evidence" value="ECO:0007669"/>
    <property type="project" value="TreeGrafter"/>
</dbReference>
<dbReference type="Pfam" id="PF13927">
    <property type="entry name" value="Ig_3"/>
    <property type="match status" value="4"/>
</dbReference>
<dbReference type="GO" id="GO:0043025">
    <property type="term" value="C:neuronal cell body"/>
    <property type="evidence" value="ECO:0007669"/>
    <property type="project" value="TreeGrafter"/>
</dbReference>
<name>A0A8S3S342_MYTED</name>
<feature type="domain" description="Ig-like" evidence="3">
    <location>
        <begin position="642"/>
        <end position="736"/>
    </location>
</feature>
<dbReference type="Pfam" id="PF00047">
    <property type="entry name" value="ig"/>
    <property type="match status" value="1"/>
</dbReference>
<dbReference type="Gene3D" id="2.60.40.10">
    <property type="entry name" value="Immunoglobulins"/>
    <property type="match status" value="8"/>
</dbReference>
<reference evidence="4" key="1">
    <citation type="submission" date="2021-03" db="EMBL/GenBank/DDBJ databases">
        <authorList>
            <person name="Bekaert M."/>
        </authorList>
    </citation>
    <scope>NUCLEOTIDE SEQUENCE</scope>
</reference>
<dbReference type="PROSITE" id="PS50835">
    <property type="entry name" value="IG_LIKE"/>
    <property type="match status" value="6"/>
</dbReference>
<dbReference type="InterPro" id="IPR007110">
    <property type="entry name" value="Ig-like_dom"/>
</dbReference>
<dbReference type="GO" id="GO:0030424">
    <property type="term" value="C:axon"/>
    <property type="evidence" value="ECO:0007669"/>
    <property type="project" value="TreeGrafter"/>
</dbReference>
<evidence type="ECO:0000313" key="5">
    <source>
        <dbReference type="Proteomes" id="UP000683360"/>
    </source>
</evidence>
<evidence type="ECO:0000313" key="4">
    <source>
        <dbReference type="EMBL" id="CAG2212939.1"/>
    </source>
</evidence>
<dbReference type="InterPro" id="IPR003598">
    <property type="entry name" value="Ig_sub2"/>
</dbReference>
<dbReference type="PANTHER" id="PTHR45080">
    <property type="entry name" value="CONTACTIN 5"/>
    <property type="match status" value="1"/>
</dbReference>
<feature type="domain" description="Ig-like" evidence="3">
    <location>
        <begin position="190"/>
        <end position="274"/>
    </location>
</feature>
<dbReference type="SUPFAM" id="SSF48726">
    <property type="entry name" value="Immunoglobulin"/>
    <property type="match status" value="8"/>
</dbReference>
<dbReference type="GO" id="GO:0050808">
    <property type="term" value="P:synapse organization"/>
    <property type="evidence" value="ECO:0007669"/>
    <property type="project" value="TreeGrafter"/>
</dbReference>
<dbReference type="CDD" id="cd00096">
    <property type="entry name" value="Ig"/>
    <property type="match status" value="3"/>
</dbReference>
<organism evidence="4 5">
    <name type="scientific">Mytilus edulis</name>
    <name type="common">Blue mussel</name>
    <dbReference type="NCBI Taxonomy" id="6550"/>
    <lineage>
        <taxon>Eukaryota</taxon>
        <taxon>Metazoa</taxon>
        <taxon>Spiralia</taxon>
        <taxon>Lophotrochozoa</taxon>
        <taxon>Mollusca</taxon>
        <taxon>Bivalvia</taxon>
        <taxon>Autobranchia</taxon>
        <taxon>Pteriomorphia</taxon>
        <taxon>Mytilida</taxon>
        <taxon>Mytiloidea</taxon>
        <taxon>Mytilidae</taxon>
        <taxon>Mytilinae</taxon>
        <taxon>Mytilus</taxon>
    </lineage>
</organism>
<dbReference type="InterPro" id="IPR013783">
    <property type="entry name" value="Ig-like_fold"/>
</dbReference>
<dbReference type="EMBL" id="CAJPWZ010001319">
    <property type="protein sequence ID" value="CAG2212939.1"/>
    <property type="molecule type" value="Genomic_DNA"/>
</dbReference>
<dbReference type="InterPro" id="IPR013151">
    <property type="entry name" value="Immunoglobulin_dom"/>
</dbReference>
<dbReference type="GO" id="GO:0005886">
    <property type="term" value="C:plasma membrane"/>
    <property type="evidence" value="ECO:0007669"/>
    <property type="project" value="TreeGrafter"/>
</dbReference>
<sequence length="740" mass="79748">MLVNKHNSINSNDDVFFLFQINDKDAENRAACIMYTFIHRGLTAIYRSTNPNKYRGSTQSYPSLIISNITYADEGRYKCAATNEFGTGISKTVLFLNVTGTPPNVTISKRYYNGETGQNISLSVSIYSPQSALLSVDWLFHFTGGSRQINVSASDRYMGSSVLNPSLHIVNLTSDDIGNYTCKAVNWYLPLVNIEQQNYLGNFGESILIICSIAWPDSEMFSAVWVFYDARNDTQVHINASSKYELQLISKLSLLIKNLSFSDEGLYRCLASNSFGTGYSNWTSLLIQDIPVVVIGSESYNAKFGHSVTLECNVSTHTALTRIYWEQNSSGNVIILSSDLAGISGASIENPGLTINVATSSDSAWYTCVAENKFGIGKSKVSRLNVVGGTPIVTGHETVVITTYGMSVTLHVSIASSPGHFNIYWTKVMDIETTIIHDSTIGTSGGSLFNPSLTIHFPTVSDAGIYQCYATNAIGIGHSEHISLIVEGVGTNGVRGSTVDMPSLTIMFVTSTDSGYYTCIAENIIGVGTSRASNLKVIAGPPVVNIGSIFYTTIFGTPVTLDCFVTSEPPVIYVVWQKNVNGHLTTITHGAVGTQGISQTSPSLTILFPGKSDQGEYTCFAVNDLGQRGSLPTILKVSGDVPTVDVPLTSIIVDHGNDVSLSCTVYSIPQHTSVYWIKETERGKVVLNHGTTGTIGITVGNPTLYLKPAATTDSGLYTCLALNVIGTGVSRTITLTGKNL</sequence>
<dbReference type="SMART" id="SM00408">
    <property type="entry name" value="IGc2"/>
    <property type="match status" value="5"/>
</dbReference>
<dbReference type="PANTHER" id="PTHR45080:SF8">
    <property type="entry name" value="IG-LIKE DOMAIN-CONTAINING PROTEIN"/>
    <property type="match status" value="1"/>
</dbReference>
<accession>A0A8S3S342</accession>
<keyword evidence="1" id="KW-0732">Signal</keyword>
<dbReference type="Proteomes" id="UP000683360">
    <property type="component" value="Unassembled WGS sequence"/>
</dbReference>
<dbReference type="SMART" id="SM00409">
    <property type="entry name" value="IG"/>
    <property type="match status" value="8"/>
</dbReference>
<keyword evidence="5" id="KW-1185">Reference proteome</keyword>
<dbReference type="GO" id="GO:0008046">
    <property type="term" value="F:axon guidance receptor activity"/>
    <property type="evidence" value="ECO:0007669"/>
    <property type="project" value="TreeGrafter"/>
</dbReference>
<dbReference type="InterPro" id="IPR050958">
    <property type="entry name" value="Cell_Adh-Cytoskel_Orgn"/>
</dbReference>
<dbReference type="AlphaFoldDB" id="A0A8S3S342"/>
<dbReference type="InterPro" id="IPR036179">
    <property type="entry name" value="Ig-like_dom_sf"/>
</dbReference>
<evidence type="ECO:0000256" key="1">
    <source>
        <dbReference type="ARBA" id="ARBA00022729"/>
    </source>
</evidence>
<evidence type="ECO:0000259" key="3">
    <source>
        <dbReference type="PROSITE" id="PS50835"/>
    </source>
</evidence>
<protein>
    <submittedName>
        <fullName evidence="4">HMCN</fullName>
    </submittedName>
</protein>
<feature type="domain" description="Ig-like" evidence="3">
    <location>
        <begin position="291"/>
        <end position="385"/>
    </location>
</feature>
<dbReference type="InterPro" id="IPR003599">
    <property type="entry name" value="Ig_sub"/>
</dbReference>
<proteinExistence type="predicted"/>
<dbReference type="OrthoDB" id="6068924at2759"/>
<gene>
    <name evidence="4" type="ORF">MEDL_26909</name>
</gene>